<accession>A0A6G6IRA4</accession>
<reference evidence="2 3" key="1">
    <citation type="submission" date="2020-02" db="EMBL/GenBank/DDBJ databases">
        <title>Integrative conjugative elements (ICEs) and plasmids drive adaptation of Pseudomonas nitroreducens strain HBP1 to wastewater environment.</title>
        <authorList>
            <person name="Sentchilo V."/>
            <person name="Carraro N."/>
            <person name="Bertelli C."/>
            <person name="van der Meer J.R."/>
        </authorList>
    </citation>
    <scope>NUCLEOTIDE SEQUENCE [LARGE SCALE GENOMIC DNA]</scope>
    <source>
        <strain evidence="2 3">HBP1</strain>
    </source>
</reference>
<feature type="transmembrane region" description="Helical" evidence="1">
    <location>
        <begin position="37"/>
        <end position="58"/>
    </location>
</feature>
<evidence type="ECO:0000313" key="2">
    <source>
        <dbReference type="EMBL" id="QIE85726.1"/>
    </source>
</evidence>
<dbReference type="KEGG" id="pnt:G5B91_05385"/>
<feature type="transmembrane region" description="Helical" evidence="1">
    <location>
        <begin position="70"/>
        <end position="90"/>
    </location>
</feature>
<keyword evidence="1" id="KW-0472">Membrane</keyword>
<keyword evidence="1" id="KW-1133">Transmembrane helix</keyword>
<dbReference type="InterPro" id="IPR047814">
    <property type="entry name" value="TfpX/TfpZ-like"/>
</dbReference>
<dbReference type="EMBL" id="CP049140">
    <property type="protein sequence ID" value="QIE85726.1"/>
    <property type="molecule type" value="Genomic_DNA"/>
</dbReference>
<organism evidence="2 3">
    <name type="scientific">Pseudomonas nitroreducens</name>
    <dbReference type="NCBI Taxonomy" id="46680"/>
    <lineage>
        <taxon>Bacteria</taxon>
        <taxon>Pseudomonadati</taxon>
        <taxon>Pseudomonadota</taxon>
        <taxon>Gammaproteobacteria</taxon>
        <taxon>Pseudomonadales</taxon>
        <taxon>Pseudomonadaceae</taxon>
        <taxon>Pseudomonas</taxon>
    </lineage>
</organism>
<gene>
    <name evidence="2" type="ORF">G5B91_05385</name>
</gene>
<keyword evidence="1" id="KW-0812">Transmembrane</keyword>
<dbReference type="AlphaFoldDB" id="A0A6G6IRA4"/>
<proteinExistence type="predicted"/>
<evidence type="ECO:0000313" key="3">
    <source>
        <dbReference type="Proteomes" id="UP000501063"/>
    </source>
</evidence>
<name>A0A6G6IRA4_PSENT</name>
<protein>
    <submittedName>
        <fullName evidence="2">Type IV pilin accessory protein</fullName>
    </submittedName>
</protein>
<dbReference type="Proteomes" id="UP000501063">
    <property type="component" value="Chromosome"/>
</dbReference>
<sequence>MYRVKAGLIHLLGSCLLAALAVTLVFRVWYPAPLSDAVGVTSIFLLILGVDVVLGPLLTTIVYRPGKPSLRFDLACIVVVQMIAFGYGLWTVSQGRPAWLVYNANRFDLVQAYELDTRKLEAVPDAYRSAPWWGARWVAAEIPKDLQQRSDLTLEAVFAGLDVPQRPNLYRPLESFADDLRKHAQPLAELDKLNDPAAVREWLQANPQADAWLPMMARIQPMVVLINKAQARVVAVVPLKPWS</sequence>
<dbReference type="NCBIfam" id="NF041437">
    <property type="entry name" value="TfpZ"/>
    <property type="match status" value="1"/>
</dbReference>
<evidence type="ECO:0000256" key="1">
    <source>
        <dbReference type="SAM" id="Phobius"/>
    </source>
</evidence>